<protein>
    <submittedName>
        <fullName evidence="1">Uncharacterized protein</fullName>
    </submittedName>
</protein>
<name>A0A3B0RFI9_9ZZZZ</name>
<dbReference type="EMBL" id="UOEE01000116">
    <property type="protein sequence ID" value="VAV90702.1"/>
    <property type="molecule type" value="Genomic_DNA"/>
</dbReference>
<proteinExistence type="predicted"/>
<sequence length="385" mass="42649">MFRVPFLLVASLTLTLMAGALRAQEMQVESKMQEATTPVSPVNPFQNNNSEQINPQQNTPIFTLEPALASSPPPASFDASHVLVQKAGNWSNYHSDVHYWGSRNISSVQELETALIDFSRYDGANIAPGWMATGALMALQVPEYVEGIRQWQNKYGREILLERLHQNPMFALMFPGAIQAEKTILRAAKSDANRIKLVGSLFKEQAYSMQKHAWANRTQTSKDVRINTVTFAPQSPKGMNQETLQALAAPGISRLNEAYDSAKVKANFLSALKLGPRSAWAEPLALQADIKTAVGRELTLARMLSLTALLVLKEDKTHPDFRAWSDDVELRECVDWSRVHLKQCLAAGHFEFESSFCIAEHQLIGTSQCISDVIAGSRTAAADQH</sequence>
<accession>A0A3B0RFI9</accession>
<organism evidence="1">
    <name type="scientific">hydrothermal vent metagenome</name>
    <dbReference type="NCBI Taxonomy" id="652676"/>
    <lineage>
        <taxon>unclassified sequences</taxon>
        <taxon>metagenomes</taxon>
        <taxon>ecological metagenomes</taxon>
    </lineage>
</organism>
<gene>
    <name evidence="1" type="ORF">MNBD_ALPHA06-638</name>
</gene>
<evidence type="ECO:0000313" key="1">
    <source>
        <dbReference type="EMBL" id="VAV90702.1"/>
    </source>
</evidence>
<dbReference type="AlphaFoldDB" id="A0A3B0RFI9"/>
<reference evidence="1" key="1">
    <citation type="submission" date="2018-06" db="EMBL/GenBank/DDBJ databases">
        <authorList>
            <person name="Zhirakovskaya E."/>
        </authorList>
    </citation>
    <scope>NUCLEOTIDE SEQUENCE</scope>
</reference>